<keyword evidence="5" id="KW-1185">Reference proteome</keyword>
<evidence type="ECO:0000313" key="4">
    <source>
        <dbReference type="EMBL" id="NOL39465.1"/>
    </source>
</evidence>
<evidence type="ECO:0000256" key="2">
    <source>
        <dbReference type="SAM" id="SignalP"/>
    </source>
</evidence>
<dbReference type="InterPro" id="IPR050708">
    <property type="entry name" value="T6SS_VgrG/RHS"/>
</dbReference>
<proteinExistence type="predicted"/>
<evidence type="ECO:0000313" key="6">
    <source>
        <dbReference type="Proteomes" id="UP000553957"/>
    </source>
</evidence>
<dbReference type="NCBIfam" id="TIGR01643">
    <property type="entry name" value="YD_repeat_2x"/>
    <property type="match status" value="3"/>
</dbReference>
<dbReference type="InterPro" id="IPR022385">
    <property type="entry name" value="Rhs_assc_core"/>
</dbReference>
<dbReference type="Gene3D" id="2.180.10.10">
    <property type="entry name" value="RHS repeat-associated core"/>
    <property type="match status" value="2"/>
</dbReference>
<protein>
    <submittedName>
        <fullName evidence="4">RHS repeat-associated core domain-containing protein</fullName>
    </submittedName>
    <submittedName>
        <fullName evidence="3">RHS repeat-associated protein</fullName>
    </submittedName>
</protein>
<sequence length="1944" mass="208220">MNRSVLRWRRHASAAVAGLVALSLAVPAQAVQLPEQTKKPSAPDVQSTPTVKTKDFVPTPPPVAPARPEPAARTAWPTGKQVPIRVLSPGNAKVSMGPRAKDKLTFQIDGKRAGGTVRVVVDYAAFKDSFGGDWASRLQIAGGQNQHNDTKTSKLSADVPVGTALTVAAAPAGSAGTYKATSLSPTGAWQVSTASGTFSWNYDFSVPQVPGGLVPELAASYSSQSVDGRTVATNNQTSWIGEGWDLGAGFIERSYKSCAEDLDGNNGKTKTGDLCWETENAVMSMGPKSGRLLFQNGTWRPENDDGTKVERIVRTAGVNGDDNGEYWKVTTPSGTQYYYGLNQLPGWSSGKAVTNSTFTVPVFGNDAGEPCHKATFATSVCQQAYRWSLDYVVDRNGNAMSYYYNVETGKYGQNLGASVATYTRSGTLRQLEYGLRDGNAYAQAPARVVFTTADRCAPGTNCTVHDAKSWPDVPWDAECAQADCKDELSPSFWSTKRLAKVNTQVSTGGGNYAHVNQWDLTHTYPAPGDASAAPLWLSSIARTGLATETPIHLPPMTFGYEMKPNRVDSAPDGLPALNRPRIITVTNESGGRTNVKYAAANCTPTTLPTPNGNGKRCFPVRWVMAPEVEPRNDWFHKYVVEEITEDDLVTTNYNGRTSYSYEGNAAWAYDENPLADPKYRSWTEWRGYEKVLVTKGDLTQEPTSPQSATRHQFYRGMGGNLTDSTGTVVPDSKQYAGMLREELTYNGVGGAVVSSEIHDPWSRRTAEQAPYEAFQIEEGRTQSRTALAAGGFRTTEVQSKYDEYGNVTEANDLGDTATAADDRCTTTTYIGDLPARSRTVAAACGVSSTDVIADTNTSYDSRGNATKEEAAKAFSGGTPAYQTQSTTTYDSYGRTLEDKDALGRATTTAYTDVNGLNTVVTTTNPLGHVSKQTLEPRVGQPVTEVDANNRVTSTTYDALGRLTAVWKPGRTKADQESPHLQFEYGVRQSGGPTWVKTLTLKANGNQVASYRLLDGFLRPRQTQEPSPLGGRILTDEVINSRGLVFYKRAPFYDNTTAPGTTLATAANGEVPSATVTGYDGAERPTAEVHVEFNVEKWRTTTTYGGDRVTVLPPAGGTLTTAVTDARGQTTARLQYQGRTTSTPADTTTYGYNKRGDLTAVTDAAGNAWRYEYDVLGRKTKVDDPDKGVATMTYDEAGQVLSTTDARGKTVATKYDALGRSVETHSGTTLLTKSVYDTLAKGQLTSSTRYVGANEYVRAVTGYDEAGRALGERVVIPESEDRLAGTYTTSQTYSDDGSLWSTGLPKLGDLAAETLNYSYTAFGQRDKLTGALPYVNNTKYTALGQVAQQVLGTTAKTLWRTTFYDAGTSRLSQVKTQRDAQGSVLASDQSYSYDPIGNVTKVADQVQGRALDTQCFSYDHLRRTTAAWTATDDCAAAPNAARIGGPAPYWQEYSYDATGNRTKLISKGLNGAADKVSTYAYGQPGSDRPHAVQSVTAGSTVASYQYDAAGNTVSRTGPDGRPQPLVWSDEGLLASVGGSTYLYDAAGQPLIRRDSGSSTLFVGAGELKQTGTVLKGTRYYDDLGVRTSGGFNWTVEDRYGTAQTALDAATLSITTRLLDPFGVPRGSASGWTGGDRAFVGGVPNAETGLTRLGAREYDPVLGKFLSVDPVIDPADPQQLNAYAYGNNSPATFTDPNGLRHIVDLDGYVTAPPAAGQSKSAMRKVQQRVNRYKKMYNKWGQAQRKKREAQRAKFQQRMRDRKNRGPLRMHKHVKGPFQTAAESVFGGDGFINSGSLCIEGFAGAGVGGGGEGCFNVDDKGFTFSAGMKAGVVYGADASISGVLKANTGDATTVNDGIGYEASGAPHLNGSWAKVMAHLGSTNVKAGWGGGLDMTHDPTTGNSSFAVKGGFGLGASMGGYYNTVGVNSGYVSTWETMDAVLGSVMGW</sequence>
<dbReference type="EMBL" id="JACHKF010000001">
    <property type="protein sequence ID" value="MBB6567940.1"/>
    <property type="molecule type" value="Genomic_DNA"/>
</dbReference>
<dbReference type="Pfam" id="PF05593">
    <property type="entry name" value="RHS_repeat"/>
    <property type="match status" value="3"/>
</dbReference>
<dbReference type="RefSeq" id="WP_171671167.1">
    <property type="nucleotide sequence ID" value="NZ_BAAAGT010000003.1"/>
</dbReference>
<dbReference type="EMBL" id="JABJRC010000001">
    <property type="protein sequence ID" value="NOL39465.1"/>
    <property type="molecule type" value="Genomic_DNA"/>
</dbReference>
<dbReference type="PANTHER" id="PTHR32305">
    <property type="match status" value="1"/>
</dbReference>
<accession>A0A7Y4KVG7</accession>
<evidence type="ECO:0000313" key="5">
    <source>
        <dbReference type="Proteomes" id="UP000534306"/>
    </source>
</evidence>
<dbReference type="Proteomes" id="UP000553957">
    <property type="component" value="Unassembled WGS sequence"/>
</dbReference>
<gene>
    <name evidence="3" type="ORF">HNR71_003577</name>
    <name evidence="4" type="ORF">HPO96_04315</name>
</gene>
<dbReference type="PANTHER" id="PTHR32305:SF17">
    <property type="entry name" value="TRNA NUCLEASE WAPA"/>
    <property type="match status" value="1"/>
</dbReference>
<feature type="region of interest" description="Disordered" evidence="1">
    <location>
        <begin position="33"/>
        <end position="75"/>
    </location>
</feature>
<evidence type="ECO:0000256" key="1">
    <source>
        <dbReference type="SAM" id="MobiDB-lite"/>
    </source>
</evidence>
<feature type="compositionally biased region" description="Pro residues" evidence="1">
    <location>
        <begin position="58"/>
        <end position="68"/>
    </location>
</feature>
<dbReference type="InterPro" id="IPR031325">
    <property type="entry name" value="RHS_repeat"/>
</dbReference>
<organism evidence="4 5">
    <name type="scientific">Kribbella sandramycini</name>
    <dbReference type="NCBI Taxonomy" id="60450"/>
    <lineage>
        <taxon>Bacteria</taxon>
        <taxon>Bacillati</taxon>
        <taxon>Actinomycetota</taxon>
        <taxon>Actinomycetes</taxon>
        <taxon>Propionibacteriales</taxon>
        <taxon>Kribbellaceae</taxon>
        <taxon>Kribbella</taxon>
    </lineage>
</organism>
<reference evidence="4 5" key="1">
    <citation type="submission" date="2020-05" db="EMBL/GenBank/DDBJ databases">
        <title>Genome sequence of Kribbella sandramycini ATCC 39419.</title>
        <authorList>
            <person name="Maclea K.S."/>
            <person name="Fair J.L."/>
        </authorList>
    </citation>
    <scope>NUCLEOTIDE SEQUENCE [LARGE SCALE GENOMIC DNA]</scope>
    <source>
        <strain evidence="4 5">ATCC 39419</strain>
    </source>
</reference>
<reference evidence="3 6" key="2">
    <citation type="submission" date="2020-08" db="EMBL/GenBank/DDBJ databases">
        <title>Sequencing the genomes of 1000 actinobacteria strains.</title>
        <authorList>
            <person name="Klenk H.-P."/>
        </authorList>
    </citation>
    <scope>NUCLEOTIDE SEQUENCE [LARGE SCALE GENOMIC DNA]</scope>
    <source>
        <strain evidence="3 6">DSM 15626</strain>
    </source>
</reference>
<dbReference type="NCBIfam" id="TIGR03696">
    <property type="entry name" value="Rhs_assc_core"/>
    <property type="match status" value="1"/>
</dbReference>
<name>A0A7Y4KVG7_9ACTN</name>
<feature type="signal peptide" evidence="2">
    <location>
        <begin position="1"/>
        <end position="30"/>
    </location>
</feature>
<comment type="caution">
    <text evidence="4">The sequence shown here is derived from an EMBL/GenBank/DDBJ whole genome shotgun (WGS) entry which is preliminary data.</text>
</comment>
<dbReference type="InterPro" id="IPR006530">
    <property type="entry name" value="YD"/>
</dbReference>
<keyword evidence="2" id="KW-0732">Signal</keyword>
<feature type="chain" id="PRO_5036217516" evidence="2">
    <location>
        <begin position="31"/>
        <end position="1944"/>
    </location>
</feature>
<evidence type="ECO:0000313" key="3">
    <source>
        <dbReference type="EMBL" id="MBB6567940.1"/>
    </source>
</evidence>
<dbReference type="Proteomes" id="UP000534306">
    <property type="component" value="Unassembled WGS sequence"/>
</dbReference>